<dbReference type="RefSeq" id="XP_011134426.1">
    <property type="nucleotide sequence ID" value="XM_011136124.1"/>
</dbReference>
<dbReference type="Proteomes" id="UP000019763">
    <property type="component" value="Unassembled WGS sequence"/>
</dbReference>
<feature type="region of interest" description="Disordered" evidence="1">
    <location>
        <begin position="863"/>
        <end position="882"/>
    </location>
</feature>
<dbReference type="AlphaFoldDB" id="A0A023BBD1"/>
<sequence length="1075" mass="116105">MSMSSSLLSGALFMSQSWRQRCLGDQYEVVEETEELLEWRLMFPIRDIIQFHQRDAPAPKSVEFRIPQTDADERPFLDRSLERHANERHEDGPFEDDVRRLRDSALDLFNARVADDLDELTGEAPPQPRSGPQSGSGRQSRQLPVRGLSLFQTTAPTDLRRARSALHQTIQVDSRRAVHFPASPSSPPPSPTVHFPGEVASPNDRSEESEEEDSDPDSRRSYGRTTRKAVWSVGSDSGGLDSGLARHLERSTFARTRPRLATQRRHPLGSHPLDASSSADSSFWQPSIHTASDSSPDENRSHENRSHGNRSHDIKAESHRDRDVNHRDGGQSPEPFGDLIKANLQTLGKVECKIQELQDAARIPLAEEKWVTSIKQSPQAIRRRILISAGTPSTAVSHAASPAALSTAAISATAMSTSPTAISASPTALSAPPSALSPAVELAAVLSAAIQSYSPAAVQFPTVAESFTPKAQATSGALAQEAGSVRAAGHSPTRLGKEIRLAADDARAHGPVPPGVPWTYHLCLLLSIFLGECTWAGASCQEGVSGAEMVRAEADGEEDMAWDEVSGRGSVKPKIPPLRTPALRTSVFRTSELRTPPLVSAVHAQIRSQVLAPALETQNGAEAESRAFMSQDWPRPNVALRQEGIFARATTLDSRSVRLLRTFRSLALVDAALVTIPGDGVLAADIDLAEDTPQGAKGRHAVAGWFSGSLKQIKWASKLPASLSLKNLALKTAWLRKRLTSVGTVVLPADDFLANMLTKMAPAHTCAAPFVELRPCGDVVKVEFKSGLYRTAVLAVQFTKLCLLRVPRWLCRKTYGCAKNFRATFSLINRKIERLLLPVPAATTGATTTPAVGVATTGVATTGGTTRAMTPTGGTTTGRTTTGGIVAVTTTVATAPAGATAVLESGEGQVSSGAPHTLSAQVSERLSADTSLIQLSSESECSPSACSSSTGEAGAINRLVANLVNRRQKNDHRSRNHMNRMELTPMTVADQQLTIGLFALMMVLMLPMAVVMDWWFAEIQWGPPDVSWILTAHDQLRIIDYSDVHWIDSMTAYSFFACAAAQHAPVWTHQYFFPP</sequence>
<feature type="region of interest" description="Disordered" evidence="1">
    <location>
        <begin position="73"/>
        <end position="96"/>
    </location>
</feature>
<name>A0A023BBD1_GRENI</name>
<evidence type="ECO:0000313" key="2">
    <source>
        <dbReference type="EMBL" id="EZG79502.1"/>
    </source>
</evidence>
<dbReference type="VEuPathDB" id="CryptoDB:GNI_026030"/>
<feature type="compositionally biased region" description="Low complexity" evidence="1">
    <location>
        <begin position="130"/>
        <end position="142"/>
    </location>
</feature>
<dbReference type="EMBL" id="AFNH02000194">
    <property type="protein sequence ID" value="EZG79502.1"/>
    <property type="molecule type" value="Genomic_DNA"/>
</dbReference>
<evidence type="ECO:0000256" key="1">
    <source>
        <dbReference type="SAM" id="MobiDB-lite"/>
    </source>
</evidence>
<feature type="region of interest" description="Disordered" evidence="1">
    <location>
        <begin position="170"/>
        <end position="338"/>
    </location>
</feature>
<feature type="compositionally biased region" description="Basic residues" evidence="1">
    <location>
        <begin position="256"/>
        <end position="268"/>
    </location>
</feature>
<accession>A0A023BBD1</accession>
<dbReference type="GeneID" id="22911154"/>
<reference evidence="2" key="1">
    <citation type="submission" date="2013-12" db="EMBL/GenBank/DDBJ databases">
        <authorList>
            <person name="Omoto C.K."/>
            <person name="Sibley D."/>
            <person name="Venepally P."/>
            <person name="Hadjithomas M."/>
            <person name="Karamycheva S."/>
            <person name="Brunk B."/>
            <person name="Roos D."/>
            <person name="Caler E."/>
            <person name="Lorenzi H."/>
        </authorList>
    </citation>
    <scope>NUCLEOTIDE SEQUENCE</scope>
</reference>
<protein>
    <submittedName>
        <fullName evidence="2">Uncharacterized protein</fullName>
    </submittedName>
</protein>
<feature type="region of interest" description="Disordered" evidence="1">
    <location>
        <begin position="117"/>
        <end position="144"/>
    </location>
</feature>
<organism evidence="2 3">
    <name type="scientific">Gregarina niphandrodes</name>
    <name type="common">Septate eugregarine</name>
    <dbReference type="NCBI Taxonomy" id="110365"/>
    <lineage>
        <taxon>Eukaryota</taxon>
        <taxon>Sar</taxon>
        <taxon>Alveolata</taxon>
        <taxon>Apicomplexa</taxon>
        <taxon>Conoidasida</taxon>
        <taxon>Gregarinasina</taxon>
        <taxon>Eugregarinorida</taxon>
        <taxon>Gregarinidae</taxon>
        <taxon>Gregarina</taxon>
    </lineage>
</organism>
<keyword evidence="3" id="KW-1185">Reference proteome</keyword>
<proteinExistence type="predicted"/>
<evidence type="ECO:0000313" key="3">
    <source>
        <dbReference type="Proteomes" id="UP000019763"/>
    </source>
</evidence>
<feature type="compositionally biased region" description="Polar residues" evidence="1">
    <location>
        <begin position="275"/>
        <end position="294"/>
    </location>
</feature>
<feature type="compositionally biased region" description="Basic and acidic residues" evidence="1">
    <location>
        <begin position="297"/>
        <end position="329"/>
    </location>
</feature>
<comment type="caution">
    <text evidence="2">The sequence shown here is derived from an EMBL/GenBank/DDBJ whole genome shotgun (WGS) entry which is preliminary data.</text>
</comment>
<gene>
    <name evidence="2" type="ORF">GNI_026030</name>
</gene>